<organism evidence="3 4">
    <name type="scientific">Heligmosomoides polygyrus</name>
    <name type="common">Parasitic roundworm</name>
    <dbReference type="NCBI Taxonomy" id="6339"/>
    <lineage>
        <taxon>Eukaryota</taxon>
        <taxon>Metazoa</taxon>
        <taxon>Ecdysozoa</taxon>
        <taxon>Nematoda</taxon>
        <taxon>Chromadorea</taxon>
        <taxon>Rhabditida</taxon>
        <taxon>Rhabditina</taxon>
        <taxon>Rhabditomorpha</taxon>
        <taxon>Strongyloidea</taxon>
        <taxon>Heligmosomidae</taxon>
        <taxon>Heligmosomoides</taxon>
    </lineage>
</organism>
<evidence type="ECO:0000313" key="3">
    <source>
        <dbReference type="Proteomes" id="UP000050761"/>
    </source>
</evidence>
<dbReference type="EMBL" id="UZAH01025458">
    <property type="protein sequence ID" value="VDO64308.1"/>
    <property type="molecule type" value="Genomic_DNA"/>
</dbReference>
<feature type="region of interest" description="Disordered" evidence="1">
    <location>
        <begin position="122"/>
        <end position="150"/>
    </location>
</feature>
<proteinExistence type="predicted"/>
<reference evidence="2 3" key="1">
    <citation type="submission" date="2018-11" db="EMBL/GenBank/DDBJ databases">
        <authorList>
            <consortium name="Pathogen Informatics"/>
        </authorList>
    </citation>
    <scope>NUCLEOTIDE SEQUENCE [LARGE SCALE GENOMIC DNA]</scope>
</reference>
<sequence length="150" mass="16786">MKAYMDEETKAKIRDFRSMRSVVGLMASLSGTPLVREDNHLSSSFPEEPLRLVPVVAAQAGNDDEQRQRRLRRRRGVFSGDKSFCMMDTRLHGKADLASEKVQQQKLSQKQKSETTCLLQVAENSEQEAERQQEGGGSARKVMNADGTSP</sequence>
<evidence type="ECO:0000313" key="4">
    <source>
        <dbReference type="WBParaSite" id="HPBE_0000537101-mRNA-1"/>
    </source>
</evidence>
<evidence type="ECO:0000313" key="2">
    <source>
        <dbReference type="EMBL" id="VDO64308.1"/>
    </source>
</evidence>
<reference evidence="4" key="2">
    <citation type="submission" date="2019-09" db="UniProtKB">
        <authorList>
            <consortium name="WormBaseParasite"/>
        </authorList>
    </citation>
    <scope>IDENTIFICATION</scope>
</reference>
<gene>
    <name evidence="2" type="ORF">HPBE_LOCUS5372</name>
</gene>
<accession>A0A3P8AIL3</accession>
<accession>A0A183FFP7</accession>
<dbReference type="WBParaSite" id="HPBE_0000537101-mRNA-1">
    <property type="protein sequence ID" value="HPBE_0000537101-mRNA-1"/>
    <property type="gene ID" value="HPBE_0000537101"/>
</dbReference>
<dbReference type="AlphaFoldDB" id="A0A183FFP7"/>
<dbReference type="Proteomes" id="UP000050761">
    <property type="component" value="Unassembled WGS sequence"/>
</dbReference>
<keyword evidence="3" id="KW-1185">Reference proteome</keyword>
<protein>
    <submittedName>
        <fullName evidence="2 4">Uncharacterized protein</fullName>
    </submittedName>
</protein>
<name>A0A183FFP7_HELPZ</name>
<evidence type="ECO:0000256" key="1">
    <source>
        <dbReference type="SAM" id="MobiDB-lite"/>
    </source>
</evidence>